<dbReference type="InterPro" id="IPR011343">
    <property type="entry name" value="DeoC"/>
</dbReference>
<dbReference type="RefSeq" id="WP_308459445.1">
    <property type="nucleotide sequence ID" value="NZ_JAJEPS010000007.1"/>
</dbReference>
<organism evidence="4 5">
    <name type="scientific">Hominiventricola filiformis</name>
    <dbReference type="NCBI Taxonomy" id="2885352"/>
    <lineage>
        <taxon>Bacteria</taxon>
        <taxon>Bacillati</taxon>
        <taxon>Bacillota</taxon>
        <taxon>Clostridia</taxon>
        <taxon>Lachnospirales</taxon>
        <taxon>Lachnospiraceae</taxon>
        <taxon>Hominiventricola</taxon>
    </lineage>
</organism>
<dbReference type="GO" id="GO:0016052">
    <property type="term" value="P:carbohydrate catabolic process"/>
    <property type="evidence" value="ECO:0007669"/>
    <property type="project" value="TreeGrafter"/>
</dbReference>
<dbReference type="Pfam" id="PF01791">
    <property type="entry name" value="DeoC"/>
    <property type="match status" value="1"/>
</dbReference>
<keyword evidence="2" id="KW-0704">Schiff base</keyword>
<sequence>MKLTAQEFGRMVDGACITATMSFSSQVDLAEAAKKYEFKQVYGFASYYDYLLKELKGTKTGVGGGVGSSLGAGTERTEVKVFEAQTYMNMGMDEIDMWMNIAALKNSEFDYVLKDIQAVRNVVPKGHNLKVIIEPCTLTSEQIETAVKLVVEGGADFVKAGTGFLGACTLEHARLMLRAADGNVKVKCSGGIRELAVVKEMYDMGVARFGMGVKSAENIIRLLKEEE</sequence>
<protein>
    <recommendedName>
        <fullName evidence="3">Deoxyribose-phosphate aldolase</fullName>
        <ecNumber evidence="3">4.1.2.4</ecNumber>
    </recommendedName>
</protein>
<dbReference type="SMART" id="SM01133">
    <property type="entry name" value="DeoC"/>
    <property type="match status" value="1"/>
</dbReference>
<dbReference type="SUPFAM" id="SSF51569">
    <property type="entry name" value="Aldolase"/>
    <property type="match status" value="1"/>
</dbReference>
<comment type="caution">
    <text evidence="4">The sequence shown here is derived from an EMBL/GenBank/DDBJ whole genome shotgun (WGS) entry which is preliminary data.</text>
</comment>
<evidence type="ECO:0000256" key="1">
    <source>
        <dbReference type="ARBA" id="ARBA00022490"/>
    </source>
</evidence>
<evidence type="ECO:0000313" key="4">
    <source>
        <dbReference type="EMBL" id="MCC2126346.1"/>
    </source>
</evidence>
<proteinExistence type="predicted"/>
<dbReference type="NCBIfam" id="TIGR00126">
    <property type="entry name" value="deoC"/>
    <property type="match status" value="1"/>
</dbReference>
<dbReference type="GO" id="GO:0005737">
    <property type="term" value="C:cytoplasm"/>
    <property type="evidence" value="ECO:0007669"/>
    <property type="project" value="InterPro"/>
</dbReference>
<evidence type="ECO:0000256" key="2">
    <source>
        <dbReference type="ARBA" id="ARBA00023270"/>
    </source>
</evidence>
<keyword evidence="5" id="KW-1185">Reference proteome</keyword>
<dbReference type="Proteomes" id="UP001198220">
    <property type="component" value="Unassembled WGS sequence"/>
</dbReference>
<dbReference type="PANTHER" id="PTHR10889:SF1">
    <property type="entry name" value="DEOXYRIBOSE-PHOSPHATE ALDOLASE"/>
    <property type="match status" value="1"/>
</dbReference>
<dbReference type="GO" id="GO:0009264">
    <property type="term" value="P:deoxyribonucleotide catabolic process"/>
    <property type="evidence" value="ECO:0007669"/>
    <property type="project" value="UniProtKB-UniRule"/>
</dbReference>
<dbReference type="PIRSF" id="PIRSF001357">
    <property type="entry name" value="DeoC"/>
    <property type="match status" value="1"/>
</dbReference>
<dbReference type="AlphaFoldDB" id="A0AAE3A5E6"/>
<dbReference type="GO" id="GO:0004139">
    <property type="term" value="F:deoxyribose-phosphate aldolase activity"/>
    <property type="evidence" value="ECO:0007669"/>
    <property type="project" value="UniProtKB-UniRule"/>
</dbReference>
<accession>A0AAE3A5E6</accession>
<dbReference type="InterPro" id="IPR002915">
    <property type="entry name" value="DeoC/FbaB/LacD_aldolase"/>
</dbReference>
<evidence type="ECO:0000256" key="3">
    <source>
        <dbReference type="NCBIfam" id="TIGR00126"/>
    </source>
</evidence>
<reference evidence="4 5" key="1">
    <citation type="submission" date="2021-10" db="EMBL/GenBank/DDBJ databases">
        <title>Anaerobic single-cell dispensing facilitates the cultivation of human gut bacteria.</title>
        <authorList>
            <person name="Afrizal A."/>
        </authorList>
    </citation>
    <scope>NUCLEOTIDE SEQUENCE [LARGE SCALE GENOMIC DNA]</scope>
    <source>
        <strain evidence="4 5">CLA-AA-H276</strain>
    </source>
</reference>
<gene>
    <name evidence="4" type="primary">deoC</name>
    <name evidence="4" type="ORF">LKD36_09140</name>
</gene>
<keyword evidence="4" id="KW-0456">Lyase</keyword>
<dbReference type="EMBL" id="JAJEPS010000007">
    <property type="protein sequence ID" value="MCC2126346.1"/>
    <property type="molecule type" value="Genomic_DNA"/>
</dbReference>
<dbReference type="EC" id="4.1.2.4" evidence="3"/>
<dbReference type="PANTHER" id="PTHR10889">
    <property type="entry name" value="DEOXYRIBOSE-PHOSPHATE ALDOLASE"/>
    <property type="match status" value="1"/>
</dbReference>
<evidence type="ECO:0000313" key="5">
    <source>
        <dbReference type="Proteomes" id="UP001198220"/>
    </source>
</evidence>
<dbReference type="Gene3D" id="3.20.20.70">
    <property type="entry name" value="Aldolase class I"/>
    <property type="match status" value="1"/>
</dbReference>
<keyword evidence="1" id="KW-0963">Cytoplasm</keyword>
<name>A0AAE3A5E6_9FIRM</name>
<dbReference type="InterPro" id="IPR013785">
    <property type="entry name" value="Aldolase_TIM"/>
</dbReference>